<dbReference type="InterPro" id="IPR002577">
    <property type="entry name" value="HTH_HxlR"/>
</dbReference>
<sequence>MTATTFTSSTSRINDLQRVEESLAMIAPRWSVWTLQTLQQTGRLRYHEVREKLPWLKDPAVSQRLAALADHGLVDRTATDGRPVYYALTDRGRELAPAQDALAAWAGACLENTGPTARAEQVEDALKLITPRHATAVLWALRTNGPMRSGELAREVAPGLSPMVITSRLRQLGADGLVERVTDNHRSPYQLTAAARALSPTYTALSVWAAGRPSTTAHHPVWASAQAADRAQDGQVRRSVAAAAVATSPRTTPAITAQRTPPSWRQSDMFSHTTRHAPTVPAPATSGRSR</sequence>
<dbReference type="RefSeq" id="WP_344032970.1">
    <property type="nucleotide sequence ID" value="NZ_BAAABX010000091.1"/>
</dbReference>
<keyword evidence="7" id="KW-1185">Reference proteome</keyword>
<comment type="caution">
    <text evidence="6">The sequence shown here is derived from an EMBL/GenBank/DDBJ whole genome shotgun (WGS) entry which is preliminary data.</text>
</comment>
<dbReference type="PROSITE" id="PS51118">
    <property type="entry name" value="HTH_HXLR"/>
    <property type="match status" value="2"/>
</dbReference>
<dbReference type="EMBL" id="BAAABX010000091">
    <property type="protein sequence ID" value="GAA0438285.1"/>
    <property type="molecule type" value="Genomic_DNA"/>
</dbReference>
<feature type="domain" description="HTH hxlR-type" evidence="5">
    <location>
        <begin position="119"/>
        <end position="217"/>
    </location>
</feature>
<feature type="region of interest" description="Disordered" evidence="4">
    <location>
        <begin position="244"/>
        <end position="290"/>
    </location>
</feature>
<evidence type="ECO:0000313" key="6">
    <source>
        <dbReference type="EMBL" id="GAA0438285.1"/>
    </source>
</evidence>
<proteinExistence type="predicted"/>
<name>A0ABP3J275_9ACTN</name>
<keyword evidence="2" id="KW-0238">DNA-binding</keyword>
<dbReference type="InterPro" id="IPR036388">
    <property type="entry name" value="WH-like_DNA-bd_sf"/>
</dbReference>
<dbReference type="SUPFAM" id="SSF46785">
    <property type="entry name" value="Winged helix' DNA-binding domain"/>
    <property type="match status" value="2"/>
</dbReference>
<dbReference type="PANTHER" id="PTHR33204:SF37">
    <property type="entry name" value="HTH-TYPE TRANSCRIPTIONAL REGULATOR YODB"/>
    <property type="match status" value="1"/>
</dbReference>
<dbReference type="Proteomes" id="UP001500879">
    <property type="component" value="Unassembled WGS sequence"/>
</dbReference>
<dbReference type="InterPro" id="IPR036390">
    <property type="entry name" value="WH_DNA-bd_sf"/>
</dbReference>
<dbReference type="Pfam" id="PF01638">
    <property type="entry name" value="HxlR"/>
    <property type="match status" value="2"/>
</dbReference>
<accession>A0ABP3J275</accession>
<dbReference type="Gene3D" id="1.10.10.10">
    <property type="entry name" value="Winged helix-like DNA-binding domain superfamily/Winged helix DNA-binding domain"/>
    <property type="match status" value="2"/>
</dbReference>
<keyword evidence="1" id="KW-0805">Transcription regulation</keyword>
<protein>
    <recommendedName>
        <fullName evidence="5">HTH hxlR-type domain-containing protein</fullName>
    </recommendedName>
</protein>
<evidence type="ECO:0000256" key="2">
    <source>
        <dbReference type="ARBA" id="ARBA00023125"/>
    </source>
</evidence>
<feature type="compositionally biased region" description="Low complexity" evidence="4">
    <location>
        <begin position="244"/>
        <end position="254"/>
    </location>
</feature>
<reference evidence="7" key="1">
    <citation type="journal article" date="2019" name="Int. J. Syst. Evol. Microbiol.">
        <title>The Global Catalogue of Microorganisms (GCM) 10K type strain sequencing project: providing services to taxonomists for standard genome sequencing and annotation.</title>
        <authorList>
            <consortium name="The Broad Institute Genomics Platform"/>
            <consortium name="The Broad Institute Genome Sequencing Center for Infectious Disease"/>
            <person name="Wu L."/>
            <person name="Ma J."/>
        </authorList>
    </citation>
    <scope>NUCLEOTIDE SEQUENCE [LARGE SCALE GENOMIC DNA]</scope>
    <source>
        <strain evidence="7">JCM 4788</strain>
    </source>
</reference>
<dbReference type="InterPro" id="IPR011991">
    <property type="entry name" value="ArsR-like_HTH"/>
</dbReference>
<gene>
    <name evidence="6" type="ORF">GCM10010357_69620</name>
</gene>
<evidence type="ECO:0000313" key="7">
    <source>
        <dbReference type="Proteomes" id="UP001500879"/>
    </source>
</evidence>
<keyword evidence="3" id="KW-0804">Transcription</keyword>
<feature type="compositionally biased region" description="Polar residues" evidence="4">
    <location>
        <begin position="255"/>
        <end position="272"/>
    </location>
</feature>
<evidence type="ECO:0000259" key="5">
    <source>
        <dbReference type="PROSITE" id="PS51118"/>
    </source>
</evidence>
<dbReference type="PANTHER" id="PTHR33204">
    <property type="entry name" value="TRANSCRIPTIONAL REGULATOR, MARR FAMILY"/>
    <property type="match status" value="1"/>
</dbReference>
<evidence type="ECO:0000256" key="4">
    <source>
        <dbReference type="SAM" id="MobiDB-lite"/>
    </source>
</evidence>
<evidence type="ECO:0000256" key="3">
    <source>
        <dbReference type="ARBA" id="ARBA00023163"/>
    </source>
</evidence>
<dbReference type="CDD" id="cd00090">
    <property type="entry name" value="HTH_ARSR"/>
    <property type="match status" value="1"/>
</dbReference>
<feature type="domain" description="HTH hxlR-type" evidence="5">
    <location>
        <begin position="16"/>
        <end position="114"/>
    </location>
</feature>
<evidence type="ECO:0000256" key="1">
    <source>
        <dbReference type="ARBA" id="ARBA00023015"/>
    </source>
</evidence>
<organism evidence="6 7">
    <name type="scientific">Streptomyces luteireticuli</name>
    <dbReference type="NCBI Taxonomy" id="173858"/>
    <lineage>
        <taxon>Bacteria</taxon>
        <taxon>Bacillati</taxon>
        <taxon>Actinomycetota</taxon>
        <taxon>Actinomycetes</taxon>
        <taxon>Kitasatosporales</taxon>
        <taxon>Streptomycetaceae</taxon>
        <taxon>Streptomyces</taxon>
    </lineage>
</organism>